<protein>
    <submittedName>
        <fullName evidence="3">Uncharacterized protein</fullName>
    </submittedName>
</protein>
<proteinExistence type="predicted"/>
<accession>A0A7K0EL48</accession>
<evidence type="ECO:0000313" key="3">
    <source>
        <dbReference type="EMBL" id="MRS62178.1"/>
    </source>
</evidence>
<keyword evidence="2" id="KW-1133">Transmembrane helix</keyword>
<comment type="caution">
    <text evidence="3">The sequence shown here is derived from an EMBL/GenBank/DDBJ whole genome shotgun (WGS) entry which is preliminary data.</text>
</comment>
<name>A0A7K0EL48_9BACT</name>
<dbReference type="AlphaFoldDB" id="A0A7K0EL48"/>
<evidence type="ECO:0000313" key="4">
    <source>
        <dbReference type="Proteomes" id="UP000441754"/>
    </source>
</evidence>
<gene>
    <name evidence="3" type="ORF">GJJ30_12835</name>
</gene>
<feature type="region of interest" description="Disordered" evidence="1">
    <location>
        <begin position="1"/>
        <end position="22"/>
    </location>
</feature>
<evidence type="ECO:0000256" key="1">
    <source>
        <dbReference type="SAM" id="MobiDB-lite"/>
    </source>
</evidence>
<keyword evidence="4" id="KW-1185">Reference proteome</keyword>
<feature type="transmembrane region" description="Helical" evidence="2">
    <location>
        <begin position="37"/>
        <end position="54"/>
    </location>
</feature>
<keyword evidence="2" id="KW-0472">Membrane</keyword>
<evidence type="ECO:0000256" key="2">
    <source>
        <dbReference type="SAM" id="Phobius"/>
    </source>
</evidence>
<dbReference type="Proteomes" id="UP000441754">
    <property type="component" value="Unassembled WGS sequence"/>
</dbReference>
<dbReference type="EMBL" id="WJXZ01000006">
    <property type="protein sequence ID" value="MRS62178.1"/>
    <property type="molecule type" value="Genomic_DNA"/>
</dbReference>
<dbReference type="OrthoDB" id="821826at2"/>
<reference evidence="3 4" key="1">
    <citation type="journal article" date="2018" name="Antonie Van Leeuwenhoek">
        <title>Larkinella terrae sp. nov., isolated from soil on Jeju Island, South Korea.</title>
        <authorList>
            <person name="Ten L.N."/>
            <person name="Jeon J."/>
            <person name="Park S.J."/>
            <person name="Park S."/>
            <person name="Lee S.Y."/>
            <person name="Kim M.K."/>
            <person name="Jung H.Y."/>
        </authorList>
    </citation>
    <scope>NUCLEOTIDE SEQUENCE [LARGE SCALE GENOMIC DNA]</scope>
    <source>
        <strain evidence="3 4">KCTC 52001</strain>
    </source>
</reference>
<organism evidence="3 4">
    <name type="scientific">Larkinella terrae</name>
    <dbReference type="NCBI Taxonomy" id="2025311"/>
    <lineage>
        <taxon>Bacteria</taxon>
        <taxon>Pseudomonadati</taxon>
        <taxon>Bacteroidota</taxon>
        <taxon>Cytophagia</taxon>
        <taxon>Cytophagales</taxon>
        <taxon>Spirosomataceae</taxon>
        <taxon>Larkinella</taxon>
    </lineage>
</organism>
<sequence length="254" mass="28952">MEAQNNSGIDSGGTNQAPQPTSSGKLIRLLREKWPEYVIEILVIIFSITISFILDEWREKQRKEEVEQTYLKGLSSDIKTDQNQLVEVIEETRQILQNVDQLIAASRQPLPADSSRQVLNAIRFILKRPRFVAEDATFADLKSTGNMQLMSNSDLKRALFDYYKTYESVTLVENAELDAVTNLVGPYLISRVSFADGKSSDISHFFGQTEFRNIIFVRKSQRSELLNAYQKLLNSAKIIQEAVKKQLPKSSEKK</sequence>
<keyword evidence="2" id="KW-0812">Transmembrane</keyword>
<dbReference type="RefSeq" id="WP_154175550.1">
    <property type="nucleotide sequence ID" value="NZ_WJXZ01000006.1"/>
</dbReference>